<evidence type="ECO:0000256" key="1">
    <source>
        <dbReference type="SAM" id="Phobius"/>
    </source>
</evidence>
<name>A0A6A6DZY1_9PEZI</name>
<evidence type="ECO:0000313" key="3">
    <source>
        <dbReference type="Proteomes" id="UP000800200"/>
    </source>
</evidence>
<dbReference type="EMBL" id="ML994637">
    <property type="protein sequence ID" value="KAF2184553.1"/>
    <property type="molecule type" value="Genomic_DNA"/>
</dbReference>
<dbReference type="AlphaFoldDB" id="A0A6A6DZY1"/>
<feature type="transmembrane region" description="Helical" evidence="1">
    <location>
        <begin position="354"/>
        <end position="379"/>
    </location>
</feature>
<sequence length="395" mass="45123">MSLTFSYPLHGVTDAQLQRLASVLWDWKLCGKCDRRPKCTQKHCPWTRTKKLGRFWDRYKEITEAYVPELSIEPPAMSTHEDLIEIIHLLKRKSSIPQAQLTSEFFASRKDQEGRLPARADQDRAFSIAATVLTMVTCATSRQSPVLLEQSILPLSWRDEVTIGSFLYDTFPRVAHPAIYEKDEQFRDPNITSALSATALGKTAGLRFEPTDDLRSHLKLDRGKGTVKIFHHTAVLKENLMASMDPSCDDYTRRGNIPRPLALETLDTIQKILFPEDTKSQTLLKTLILKNGFDEDCRQYQSASFRHVNEGENSYMYFGAQLVELYEELRDPTPRGRLHTWFERKSAPRYMMMATMIGVFIAIIIGILGLGVASFQAWVSYQQWQHPVSNGSKDA</sequence>
<organism evidence="2 3">
    <name type="scientific">Zopfia rhizophila CBS 207.26</name>
    <dbReference type="NCBI Taxonomy" id="1314779"/>
    <lineage>
        <taxon>Eukaryota</taxon>
        <taxon>Fungi</taxon>
        <taxon>Dikarya</taxon>
        <taxon>Ascomycota</taxon>
        <taxon>Pezizomycotina</taxon>
        <taxon>Dothideomycetes</taxon>
        <taxon>Dothideomycetes incertae sedis</taxon>
        <taxon>Zopfiaceae</taxon>
        <taxon>Zopfia</taxon>
    </lineage>
</organism>
<keyword evidence="3" id="KW-1185">Reference proteome</keyword>
<gene>
    <name evidence="2" type="ORF">K469DRAFT_633278</name>
</gene>
<accession>A0A6A6DZY1</accession>
<keyword evidence="1" id="KW-0812">Transmembrane</keyword>
<keyword evidence="1" id="KW-1133">Transmembrane helix</keyword>
<dbReference type="OrthoDB" id="5428890at2759"/>
<keyword evidence="1" id="KW-0472">Membrane</keyword>
<evidence type="ECO:0000313" key="2">
    <source>
        <dbReference type="EMBL" id="KAF2184553.1"/>
    </source>
</evidence>
<dbReference type="Proteomes" id="UP000800200">
    <property type="component" value="Unassembled WGS sequence"/>
</dbReference>
<protein>
    <submittedName>
        <fullName evidence="2">Uncharacterized protein</fullName>
    </submittedName>
</protein>
<proteinExistence type="predicted"/>
<reference evidence="2" key="1">
    <citation type="journal article" date="2020" name="Stud. Mycol.">
        <title>101 Dothideomycetes genomes: a test case for predicting lifestyles and emergence of pathogens.</title>
        <authorList>
            <person name="Haridas S."/>
            <person name="Albert R."/>
            <person name="Binder M."/>
            <person name="Bloem J."/>
            <person name="Labutti K."/>
            <person name="Salamov A."/>
            <person name="Andreopoulos B."/>
            <person name="Baker S."/>
            <person name="Barry K."/>
            <person name="Bills G."/>
            <person name="Bluhm B."/>
            <person name="Cannon C."/>
            <person name="Castanera R."/>
            <person name="Culley D."/>
            <person name="Daum C."/>
            <person name="Ezra D."/>
            <person name="Gonzalez J."/>
            <person name="Henrissat B."/>
            <person name="Kuo A."/>
            <person name="Liang C."/>
            <person name="Lipzen A."/>
            <person name="Lutzoni F."/>
            <person name="Magnuson J."/>
            <person name="Mondo S."/>
            <person name="Nolan M."/>
            <person name="Ohm R."/>
            <person name="Pangilinan J."/>
            <person name="Park H.-J."/>
            <person name="Ramirez L."/>
            <person name="Alfaro M."/>
            <person name="Sun H."/>
            <person name="Tritt A."/>
            <person name="Yoshinaga Y."/>
            <person name="Zwiers L.-H."/>
            <person name="Turgeon B."/>
            <person name="Goodwin S."/>
            <person name="Spatafora J."/>
            <person name="Crous P."/>
            <person name="Grigoriev I."/>
        </authorList>
    </citation>
    <scope>NUCLEOTIDE SEQUENCE</scope>
    <source>
        <strain evidence="2">CBS 207.26</strain>
    </source>
</reference>